<dbReference type="Proteomes" id="UP000242770">
    <property type="component" value="Unassembled WGS sequence"/>
</dbReference>
<reference evidence="3" key="1">
    <citation type="submission" date="2014-06" db="EMBL/GenBank/DDBJ databases">
        <authorList>
            <person name="Berkman P.J."/>
        </authorList>
    </citation>
    <scope>NUCLEOTIDE SEQUENCE [LARGE SCALE GENOMIC DNA]</scope>
</reference>
<gene>
    <name evidence="2" type="primary">SSCI63220.1</name>
</gene>
<keyword evidence="3" id="KW-1185">Reference proteome</keyword>
<dbReference type="EMBL" id="CCFA01003758">
    <property type="protein sequence ID" value="CDW98823.1"/>
    <property type="molecule type" value="Genomic_DNA"/>
</dbReference>
<accession>A0A0F7SCZ2</accession>
<proteinExistence type="predicted"/>
<feature type="non-terminal residue" evidence="2">
    <location>
        <position position="62"/>
    </location>
</feature>
<feature type="region of interest" description="Disordered" evidence="1">
    <location>
        <begin position="43"/>
        <end position="62"/>
    </location>
</feature>
<dbReference type="AlphaFoldDB" id="A0A0F7SCZ2"/>
<dbReference type="STRING" id="49012.A0A0F7SCZ2"/>
<name>A0A0F7SCZ2_9BASI</name>
<sequence length="62" mass="6909">MLLIDNFTHADLHPGNIMIKFYKPSTESLLSDLFARILSKFDSDYAPGHSKAPATADDQVDQ</sequence>
<evidence type="ECO:0000256" key="1">
    <source>
        <dbReference type="SAM" id="MobiDB-lite"/>
    </source>
</evidence>
<organism evidence="2 3">
    <name type="scientific">Sporisorium scitamineum</name>
    <dbReference type="NCBI Taxonomy" id="49012"/>
    <lineage>
        <taxon>Eukaryota</taxon>
        <taxon>Fungi</taxon>
        <taxon>Dikarya</taxon>
        <taxon>Basidiomycota</taxon>
        <taxon>Ustilaginomycotina</taxon>
        <taxon>Ustilaginomycetes</taxon>
        <taxon>Ustilaginales</taxon>
        <taxon>Ustilaginaceae</taxon>
        <taxon>Sporisorium</taxon>
    </lineage>
</organism>
<evidence type="ECO:0000313" key="3">
    <source>
        <dbReference type="Proteomes" id="UP000242770"/>
    </source>
</evidence>
<protein>
    <submittedName>
        <fullName evidence="2">Uncharacterized protein</fullName>
    </submittedName>
</protein>
<evidence type="ECO:0000313" key="2">
    <source>
        <dbReference type="EMBL" id="CDW98823.1"/>
    </source>
</evidence>